<organism evidence="2 3">
    <name type="scientific">Exserohilum turcicum (strain 28A)</name>
    <name type="common">Northern leaf blight fungus</name>
    <name type="synonym">Setosphaeria turcica</name>
    <dbReference type="NCBI Taxonomy" id="671987"/>
    <lineage>
        <taxon>Eukaryota</taxon>
        <taxon>Fungi</taxon>
        <taxon>Dikarya</taxon>
        <taxon>Ascomycota</taxon>
        <taxon>Pezizomycotina</taxon>
        <taxon>Dothideomycetes</taxon>
        <taxon>Pleosporomycetidae</taxon>
        <taxon>Pleosporales</taxon>
        <taxon>Pleosporineae</taxon>
        <taxon>Pleosporaceae</taxon>
        <taxon>Exserohilum</taxon>
    </lineage>
</organism>
<evidence type="ECO:0000313" key="3">
    <source>
        <dbReference type="Proteomes" id="UP000016935"/>
    </source>
</evidence>
<evidence type="ECO:0000313" key="2">
    <source>
        <dbReference type="EMBL" id="EOA86406.1"/>
    </source>
</evidence>
<dbReference type="GeneID" id="19404485"/>
<accession>R0INQ7</accession>
<protein>
    <submittedName>
        <fullName evidence="2">Uncharacterized protein</fullName>
    </submittedName>
</protein>
<name>R0INQ7_EXST2</name>
<keyword evidence="1" id="KW-0812">Transmembrane</keyword>
<dbReference type="RefSeq" id="XP_008025908.1">
    <property type="nucleotide sequence ID" value="XM_008027717.1"/>
</dbReference>
<dbReference type="EMBL" id="KB908593">
    <property type="protein sequence ID" value="EOA86406.1"/>
    <property type="molecule type" value="Genomic_DNA"/>
</dbReference>
<keyword evidence="3" id="KW-1185">Reference proteome</keyword>
<reference evidence="2 3" key="1">
    <citation type="journal article" date="2012" name="PLoS Pathog.">
        <title>Diverse lifestyles and strategies of plant pathogenesis encoded in the genomes of eighteen Dothideomycetes fungi.</title>
        <authorList>
            <person name="Ohm R.A."/>
            <person name="Feau N."/>
            <person name="Henrissat B."/>
            <person name="Schoch C.L."/>
            <person name="Horwitz B.A."/>
            <person name="Barry K.W."/>
            <person name="Condon B.J."/>
            <person name="Copeland A.C."/>
            <person name="Dhillon B."/>
            <person name="Glaser F."/>
            <person name="Hesse C.N."/>
            <person name="Kosti I."/>
            <person name="LaButti K."/>
            <person name="Lindquist E.A."/>
            <person name="Lucas S."/>
            <person name="Salamov A.A."/>
            <person name="Bradshaw R.E."/>
            <person name="Ciuffetti L."/>
            <person name="Hamelin R.C."/>
            <person name="Kema G.H.J."/>
            <person name="Lawrence C."/>
            <person name="Scott J.A."/>
            <person name="Spatafora J.W."/>
            <person name="Turgeon B.G."/>
            <person name="de Wit P.J.G.M."/>
            <person name="Zhong S."/>
            <person name="Goodwin S.B."/>
            <person name="Grigoriev I.V."/>
        </authorList>
    </citation>
    <scope>NUCLEOTIDE SEQUENCE [LARGE SCALE GENOMIC DNA]</scope>
    <source>
        <strain evidence="3">28A</strain>
    </source>
</reference>
<reference evidence="2 3" key="2">
    <citation type="journal article" date="2013" name="PLoS Genet.">
        <title>Comparative genome structure, secondary metabolite, and effector coding capacity across Cochliobolus pathogens.</title>
        <authorList>
            <person name="Condon B.J."/>
            <person name="Leng Y."/>
            <person name="Wu D."/>
            <person name="Bushley K.E."/>
            <person name="Ohm R.A."/>
            <person name="Otillar R."/>
            <person name="Martin J."/>
            <person name="Schackwitz W."/>
            <person name="Grimwood J."/>
            <person name="MohdZainudin N."/>
            <person name="Xue C."/>
            <person name="Wang R."/>
            <person name="Manning V.A."/>
            <person name="Dhillon B."/>
            <person name="Tu Z.J."/>
            <person name="Steffenson B.J."/>
            <person name="Salamov A."/>
            <person name="Sun H."/>
            <person name="Lowry S."/>
            <person name="LaButti K."/>
            <person name="Han J."/>
            <person name="Copeland A."/>
            <person name="Lindquist E."/>
            <person name="Barry K."/>
            <person name="Schmutz J."/>
            <person name="Baker S.E."/>
            <person name="Ciuffetti L.M."/>
            <person name="Grigoriev I.V."/>
            <person name="Zhong S."/>
            <person name="Turgeon B.G."/>
        </authorList>
    </citation>
    <scope>NUCLEOTIDE SEQUENCE [LARGE SCALE GENOMIC DNA]</scope>
    <source>
        <strain evidence="3">28A</strain>
    </source>
</reference>
<evidence type="ECO:0000256" key="1">
    <source>
        <dbReference type="SAM" id="Phobius"/>
    </source>
</evidence>
<proteinExistence type="predicted"/>
<gene>
    <name evidence="2" type="ORF">SETTUDRAFT_39538</name>
</gene>
<keyword evidence="1" id="KW-0472">Membrane</keyword>
<dbReference type="Proteomes" id="UP000016935">
    <property type="component" value="Unassembled WGS sequence"/>
</dbReference>
<dbReference type="AlphaFoldDB" id="R0INQ7"/>
<feature type="transmembrane region" description="Helical" evidence="1">
    <location>
        <begin position="25"/>
        <end position="50"/>
    </location>
</feature>
<dbReference type="HOGENOM" id="CLU_1714422_0_0_1"/>
<keyword evidence="1" id="KW-1133">Transmembrane helix</keyword>
<sequence length="153" mass="17207">MTEKRIFITPAGERRARDSGSRANFYMAIITLVLAFTGAFMSGFWCATFISSLKGDMQKLIQSVETLKANFQHQQLQLNAYHDQVRIMHDKIEASSGSILSEIQKLPGRINDQQSKQQYTRCLTDDIQNPTANRIELLNITGLPGNFLDGIVP</sequence>